<keyword evidence="1" id="KW-1133">Transmembrane helix</keyword>
<dbReference type="PANTHER" id="PTHR10974">
    <property type="entry name" value="FI08016P-RELATED"/>
    <property type="match status" value="1"/>
</dbReference>
<keyword evidence="1" id="KW-0812">Transmembrane</keyword>
<dbReference type="InterPro" id="IPR004245">
    <property type="entry name" value="DUF229"/>
</dbReference>
<organism evidence="2 3">
    <name type="scientific">Dictyocaulus viviparus</name>
    <name type="common">Bovine lungworm</name>
    <dbReference type="NCBI Taxonomy" id="29172"/>
    <lineage>
        <taxon>Eukaryota</taxon>
        <taxon>Metazoa</taxon>
        <taxon>Ecdysozoa</taxon>
        <taxon>Nematoda</taxon>
        <taxon>Chromadorea</taxon>
        <taxon>Rhabditida</taxon>
        <taxon>Rhabditina</taxon>
        <taxon>Rhabditomorpha</taxon>
        <taxon>Strongyloidea</taxon>
        <taxon>Metastrongylidae</taxon>
        <taxon>Dictyocaulus</taxon>
    </lineage>
</organism>
<dbReference type="Proteomes" id="UP000053766">
    <property type="component" value="Unassembled WGS sequence"/>
</dbReference>
<reference evidence="2 3" key="1">
    <citation type="submission" date="2013-11" db="EMBL/GenBank/DDBJ databases">
        <title>Draft genome of the bovine lungworm Dictyocaulus viviparus.</title>
        <authorList>
            <person name="Mitreva M."/>
        </authorList>
    </citation>
    <scope>NUCLEOTIDE SEQUENCE [LARGE SCALE GENOMIC DNA]</scope>
    <source>
        <strain evidence="2 3">HannoverDv2000</strain>
    </source>
</reference>
<dbReference type="AlphaFoldDB" id="A0A0D8XEX3"/>
<feature type="transmembrane region" description="Helical" evidence="1">
    <location>
        <begin position="102"/>
        <end position="127"/>
    </location>
</feature>
<sequence>MFAPRYLFYGSCVIGFLLWIFITINENTNATLNHYGFESSTQEYYTVKDEENIVSKNENKTVPNPFDQCILPQFDPWDEEIVPCRAFKVDRKISERYTRRDLLLLVNVAITNTSSTSFFYQFFWFLVFKFKQQFDTEHSRKRTLMRVVQFVDQDYDPLQNCDRSFVPMTKLKNGILKTTVQNVTCWGRCLTRKNELRNVIGRWMKANKTNFRCDVIESLCTDRNGTDVYQMVHAQIVEKGTKDEYKRKENQYDVYVILLDSIAATQATRSLPRTLQFFEKSMQAVSFPHVNKVGLNSRPNGVALWFGKQMEKIDRTLFGLPPVNPDWTSETFCSRYMDNETFLLKEFSEKGYKTLLAEDWMQGTLNWPNCWGFKAQPTDHYMRLYKNDLLDELIRNESNSIYFRPFQVAIERNATKLLKETYNIANCVEQHKDILRYLQDFMHSYKAQPKIGWIWLTMLGHDSEDGVTHADSDFQRFLLNNKRKLDNSFVIFLGDHGLRGGKVTRTKLGNIEMSNPFFSISIPKKLRQSTTILETLRENAARLQTHYDIRATFLDILKASFWFFVNNYIEVTDRSFKQIEGEYGTSLLRSQTAVERTCKNLPIPLQYCTCQYPMQTIKRSLPFATKAGRFLMDYVNSVLADNNVSSLCSTLKYQNTMKISAYIPEEVSKSYEIVVKAQPPSNGEFKAIVRTTENGFEIASTSIERLDRFGNRGKCVDDWFKHLCHCITNPNTSKHQQNLSKNRRSFSIKPIRMQRPTRSSFYTVNSEKTNILS</sequence>
<evidence type="ECO:0000313" key="3">
    <source>
        <dbReference type="Proteomes" id="UP000053766"/>
    </source>
</evidence>
<dbReference type="STRING" id="29172.A0A0D8XEX3"/>
<protein>
    <submittedName>
        <fullName evidence="2">Uncharacterized protein</fullName>
    </submittedName>
</protein>
<evidence type="ECO:0000313" key="2">
    <source>
        <dbReference type="EMBL" id="KJH43153.1"/>
    </source>
</evidence>
<name>A0A0D8XEX3_DICVI</name>
<keyword evidence="1" id="KW-0472">Membrane</keyword>
<feature type="transmembrane region" description="Helical" evidence="1">
    <location>
        <begin position="6"/>
        <end position="24"/>
    </location>
</feature>
<reference evidence="3" key="2">
    <citation type="journal article" date="2016" name="Sci. Rep.">
        <title>Dictyocaulus viviparus genome, variome and transcriptome elucidate lungworm biology and support future intervention.</title>
        <authorList>
            <person name="McNulty S.N."/>
            <person name="Strube C."/>
            <person name="Rosa B.A."/>
            <person name="Martin J.C."/>
            <person name="Tyagi R."/>
            <person name="Choi Y.J."/>
            <person name="Wang Q."/>
            <person name="Hallsworth Pepin K."/>
            <person name="Zhang X."/>
            <person name="Ozersky P."/>
            <person name="Wilson R.K."/>
            <person name="Sternberg P.W."/>
            <person name="Gasser R.B."/>
            <person name="Mitreva M."/>
        </authorList>
    </citation>
    <scope>NUCLEOTIDE SEQUENCE [LARGE SCALE GENOMIC DNA]</scope>
    <source>
        <strain evidence="3">HannoverDv2000</strain>
    </source>
</reference>
<dbReference type="OrthoDB" id="5782315at2759"/>
<dbReference type="CDD" id="cd16021">
    <property type="entry name" value="ALP_like"/>
    <property type="match status" value="1"/>
</dbReference>
<proteinExistence type="predicted"/>
<dbReference type="Pfam" id="PF02995">
    <property type="entry name" value="DUF229"/>
    <property type="match status" value="2"/>
</dbReference>
<dbReference type="Gene3D" id="3.40.720.10">
    <property type="entry name" value="Alkaline Phosphatase, subunit A"/>
    <property type="match status" value="1"/>
</dbReference>
<accession>A0A0D8XEX3</accession>
<keyword evidence="3" id="KW-1185">Reference proteome</keyword>
<dbReference type="EMBL" id="KN716587">
    <property type="protein sequence ID" value="KJH43153.1"/>
    <property type="molecule type" value="Genomic_DNA"/>
</dbReference>
<dbReference type="InterPro" id="IPR017850">
    <property type="entry name" value="Alkaline_phosphatase_core_sf"/>
</dbReference>
<dbReference type="SUPFAM" id="SSF53649">
    <property type="entry name" value="Alkaline phosphatase-like"/>
    <property type="match status" value="1"/>
</dbReference>
<gene>
    <name evidence="2" type="ORF">DICVIV_10842</name>
</gene>
<dbReference type="GO" id="GO:0005615">
    <property type="term" value="C:extracellular space"/>
    <property type="evidence" value="ECO:0007669"/>
    <property type="project" value="TreeGrafter"/>
</dbReference>
<dbReference type="PANTHER" id="PTHR10974:SF5">
    <property type="entry name" value="SULFATASE DOMAIN-CONTAINING PROTEIN"/>
    <property type="match status" value="1"/>
</dbReference>
<evidence type="ECO:0000256" key="1">
    <source>
        <dbReference type="SAM" id="Phobius"/>
    </source>
</evidence>